<dbReference type="AlphaFoldDB" id="A0AA40E5E4"/>
<reference evidence="1" key="1">
    <citation type="submission" date="2023-06" db="EMBL/GenBank/DDBJ databases">
        <title>Genome-scale phylogeny and comparative genomics of the fungal order Sordariales.</title>
        <authorList>
            <consortium name="Lawrence Berkeley National Laboratory"/>
            <person name="Hensen N."/>
            <person name="Bonometti L."/>
            <person name="Westerberg I."/>
            <person name="Brannstrom I.O."/>
            <person name="Guillou S."/>
            <person name="Cros-Aarteil S."/>
            <person name="Calhoun S."/>
            <person name="Haridas S."/>
            <person name="Kuo A."/>
            <person name="Mondo S."/>
            <person name="Pangilinan J."/>
            <person name="Riley R."/>
            <person name="LaButti K."/>
            <person name="Andreopoulos B."/>
            <person name="Lipzen A."/>
            <person name="Chen C."/>
            <person name="Yanf M."/>
            <person name="Daum C."/>
            <person name="Ng V."/>
            <person name="Clum A."/>
            <person name="Steindorff A."/>
            <person name="Ohm R."/>
            <person name="Martin F."/>
            <person name="Silar P."/>
            <person name="Natvig D."/>
            <person name="Lalanne C."/>
            <person name="Gautier V."/>
            <person name="Ament-velasquez S.L."/>
            <person name="Kruys A."/>
            <person name="Hutchinson M.I."/>
            <person name="Powell A.J."/>
            <person name="Barry K."/>
            <person name="Miller A.N."/>
            <person name="Grigoriev I.V."/>
            <person name="Debuchy R."/>
            <person name="Gladieux P."/>
            <person name="Thoren M.H."/>
            <person name="Johannesson H."/>
        </authorList>
    </citation>
    <scope>NUCLEOTIDE SEQUENCE</scope>
    <source>
        <strain evidence="1">SMH2392-1A</strain>
    </source>
</reference>
<dbReference type="Proteomes" id="UP001172101">
    <property type="component" value="Unassembled WGS sequence"/>
</dbReference>
<evidence type="ECO:0000313" key="1">
    <source>
        <dbReference type="EMBL" id="KAK0728854.1"/>
    </source>
</evidence>
<gene>
    <name evidence="1" type="ORF">B0T26DRAFT_186485</name>
</gene>
<protein>
    <submittedName>
        <fullName evidence="1">Uncharacterized protein</fullName>
    </submittedName>
</protein>
<keyword evidence="2" id="KW-1185">Reference proteome</keyword>
<dbReference type="GeneID" id="85316918"/>
<dbReference type="RefSeq" id="XP_060301709.1">
    <property type="nucleotide sequence ID" value="XM_060433648.1"/>
</dbReference>
<sequence>MRPGQRAETRPEVVSTRRVLDCSGSEMTPSPRTGQWKCVRGRACQPATRENSACPSELARERGRGLLEGQSSIPVGGLCGGTDGRWAEKERTKPASCVGEGGVSFVPSTKNEPGFSSVCIFPSSPTSRYRCVTYQQRRRSALCQNTAKVGPRTPWLVGSRCNII</sequence>
<accession>A0AA40E5E4</accession>
<dbReference type="EMBL" id="JAUIRO010000002">
    <property type="protein sequence ID" value="KAK0728854.1"/>
    <property type="molecule type" value="Genomic_DNA"/>
</dbReference>
<organism evidence="1 2">
    <name type="scientific">Lasiosphaeria miniovina</name>
    <dbReference type="NCBI Taxonomy" id="1954250"/>
    <lineage>
        <taxon>Eukaryota</taxon>
        <taxon>Fungi</taxon>
        <taxon>Dikarya</taxon>
        <taxon>Ascomycota</taxon>
        <taxon>Pezizomycotina</taxon>
        <taxon>Sordariomycetes</taxon>
        <taxon>Sordariomycetidae</taxon>
        <taxon>Sordariales</taxon>
        <taxon>Lasiosphaeriaceae</taxon>
        <taxon>Lasiosphaeria</taxon>
    </lineage>
</organism>
<proteinExistence type="predicted"/>
<name>A0AA40E5E4_9PEZI</name>
<evidence type="ECO:0000313" key="2">
    <source>
        <dbReference type="Proteomes" id="UP001172101"/>
    </source>
</evidence>
<comment type="caution">
    <text evidence="1">The sequence shown here is derived from an EMBL/GenBank/DDBJ whole genome shotgun (WGS) entry which is preliminary data.</text>
</comment>